<accession>D8MK30</accession>
<geneLocation type="plasmid" evidence="2 3">
    <name>pEB170</name>
</geneLocation>
<keyword evidence="2" id="KW-0614">Plasmid</keyword>
<dbReference type="RefSeq" id="WP_013199995.1">
    <property type="nucleotide sequence ID" value="NC_014305.1"/>
</dbReference>
<organism evidence="3">
    <name type="scientific">Erwinia billingiae (strain Eb661)</name>
    <dbReference type="NCBI Taxonomy" id="634500"/>
    <lineage>
        <taxon>Bacteria</taxon>
        <taxon>Pseudomonadati</taxon>
        <taxon>Pseudomonadota</taxon>
        <taxon>Gammaproteobacteria</taxon>
        <taxon>Enterobacterales</taxon>
        <taxon>Erwiniaceae</taxon>
        <taxon>Erwinia</taxon>
    </lineage>
</organism>
<keyword evidence="1" id="KW-0175">Coiled coil</keyword>
<dbReference type="Pfam" id="PF06952">
    <property type="entry name" value="PsiA"/>
    <property type="match status" value="1"/>
</dbReference>
<dbReference type="EMBL" id="FP236830">
    <property type="protein sequence ID" value="CAX53628.1"/>
    <property type="molecule type" value="Genomic_DNA"/>
</dbReference>
<protein>
    <submittedName>
        <fullName evidence="2">Plasmid SOS inhibition protein</fullName>
    </submittedName>
</protein>
<dbReference type="Proteomes" id="UP000008793">
    <property type="component" value="Plasmid pEB170"/>
</dbReference>
<feature type="coiled-coil region" evidence="1">
    <location>
        <begin position="129"/>
        <end position="156"/>
    </location>
</feature>
<name>D8MK30_ERWBE</name>
<sequence>MSHIPRHLSLVPACPYRQAVAAATAEVVKRQQGRALSGDHPWANAFLRHFCGTKTIRSGHLRRVVPEYLPRDRHGPGAASYLRALDVLIRTRGECCPLPLSSHTGQLLFPENLTRTAERQIRRVELRVNKRLSREEREREQKRRRYQNRLAQAEIDLAFHTPSTVSSWYSRWQHQDLYEDDLQSRVYAWLRRFPSGQQADPMEWHGVKLWRQMLEISDMAGELAPDQQLADRMVLPDRLPG</sequence>
<dbReference type="HOGENOM" id="CLU_093109_1_0_6"/>
<proteinExistence type="predicted"/>
<dbReference type="InterPro" id="IPR009713">
    <property type="entry name" value="Uncharacterised_PsiA"/>
</dbReference>
<evidence type="ECO:0000313" key="2">
    <source>
        <dbReference type="EMBL" id="CAX53628.1"/>
    </source>
</evidence>
<reference evidence="2 3" key="1">
    <citation type="journal article" date="2010" name="BMC Genomics">
        <title>Genome comparison of the epiphytic bacteria Erwinia billingiae and E. tasmaniensis with the pear pathogen E. pyrifoliae.</title>
        <authorList>
            <person name="Kube M."/>
            <person name="Migdoll A.M."/>
            <person name="Gehring I."/>
            <person name="Heitmann K."/>
            <person name="Mayer Y."/>
            <person name="Kuhl H."/>
            <person name="Knaust F."/>
            <person name="Geider K."/>
            <person name="Reinhardt R."/>
        </authorList>
    </citation>
    <scope>NUCLEOTIDE SEQUENCE [LARGE SCALE GENOMIC DNA]</scope>
    <source>
        <strain evidence="2 3">Eb661</strain>
        <plasmid evidence="2">pEB170</plasmid>
    </source>
</reference>
<gene>
    <name evidence="2" type="primary">psiA</name>
    <name evidence="2" type="ordered locus">EbC_pEb17201750</name>
</gene>
<dbReference type="AlphaFoldDB" id="D8MK30"/>
<keyword evidence="3" id="KW-1185">Reference proteome</keyword>
<evidence type="ECO:0000256" key="1">
    <source>
        <dbReference type="SAM" id="Coils"/>
    </source>
</evidence>
<evidence type="ECO:0000313" key="3">
    <source>
        <dbReference type="Proteomes" id="UP000008793"/>
    </source>
</evidence>
<dbReference type="KEGG" id="ebi:EbC_pEb17201750"/>
<dbReference type="GeneID" id="90509921"/>